<name>A0AAN8X0Q9_HALRR</name>
<keyword evidence="1" id="KW-0472">Membrane</keyword>
<evidence type="ECO:0000256" key="1">
    <source>
        <dbReference type="SAM" id="Phobius"/>
    </source>
</evidence>
<evidence type="ECO:0000313" key="3">
    <source>
        <dbReference type="Proteomes" id="UP001381693"/>
    </source>
</evidence>
<comment type="caution">
    <text evidence="2">The sequence shown here is derived from an EMBL/GenBank/DDBJ whole genome shotgun (WGS) entry which is preliminary data.</text>
</comment>
<dbReference type="AlphaFoldDB" id="A0AAN8X0Q9"/>
<reference evidence="2 3" key="1">
    <citation type="submission" date="2023-11" db="EMBL/GenBank/DDBJ databases">
        <title>Halocaridina rubra genome assembly.</title>
        <authorList>
            <person name="Smith C."/>
        </authorList>
    </citation>
    <scope>NUCLEOTIDE SEQUENCE [LARGE SCALE GENOMIC DNA]</scope>
    <source>
        <strain evidence="2">EP-1</strain>
        <tissue evidence="2">Whole</tissue>
    </source>
</reference>
<dbReference type="Proteomes" id="UP001381693">
    <property type="component" value="Unassembled WGS sequence"/>
</dbReference>
<gene>
    <name evidence="2" type="ORF">SK128_010274</name>
</gene>
<accession>A0AAN8X0Q9</accession>
<keyword evidence="1" id="KW-1133">Transmembrane helix</keyword>
<protein>
    <submittedName>
        <fullName evidence="2">Uncharacterized protein</fullName>
    </submittedName>
</protein>
<keyword evidence="3" id="KW-1185">Reference proteome</keyword>
<feature type="transmembrane region" description="Helical" evidence="1">
    <location>
        <begin position="7"/>
        <end position="26"/>
    </location>
</feature>
<sequence length="68" mass="7684">MRSSYSFRYVCVTCTAGIIVHIANLYPCLPEPTIYIDITFRPLTFIAQTVNEFLSQGIYYAFATGFSS</sequence>
<organism evidence="2 3">
    <name type="scientific">Halocaridina rubra</name>
    <name type="common">Hawaiian red shrimp</name>
    <dbReference type="NCBI Taxonomy" id="373956"/>
    <lineage>
        <taxon>Eukaryota</taxon>
        <taxon>Metazoa</taxon>
        <taxon>Ecdysozoa</taxon>
        <taxon>Arthropoda</taxon>
        <taxon>Crustacea</taxon>
        <taxon>Multicrustacea</taxon>
        <taxon>Malacostraca</taxon>
        <taxon>Eumalacostraca</taxon>
        <taxon>Eucarida</taxon>
        <taxon>Decapoda</taxon>
        <taxon>Pleocyemata</taxon>
        <taxon>Caridea</taxon>
        <taxon>Atyoidea</taxon>
        <taxon>Atyidae</taxon>
        <taxon>Halocaridina</taxon>
    </lineage>
</organism>
<keyword evidence="1" id="KW-0812">Transmembrane</keyword>
<dbReference type="EMBL" id="JAXCGZ010013628">
    <property type="protein sequence ID" value="KAK7072178.1"/>
    <property type="molecule type" value="Genomic_DNA"/>
</dbReference>
<proteinExistence type="predicted"/>
<evidence type="ECO:0000313" key="2">
    <source>
        <dbReference type="EMBL" id="KAK7072178.1"/>
    </source>
</evidence>